<evidence type="ECO:0000256" key="1">
    <source>
        <dbReference type="ARBA" id="ARBA00022723"/>
    </source>
</evidence>
<evidence type="ECO:0000313" key="5">
    <source>
        <dbReference type="EMBL" id="KAF2706173.1"/>
    </source>
</evidence>
<dbReference type="OrthoDB" id="2932980at2759"/>
<dbReference type="PANTHER" id="PTHR22789">
    <property type="entry name" value="FUCULOSE PHOSPHATE ALDOLASE"/>
    <property type="match status" value="1"/>
</dbReference>
<dbReference type="GO" id="GO:0019323">
    <property type="term" value="P:pentose catabolic process"/>
    <property type="evidence" value="ECO:0007669"/>
    <property type="project" value="TreeGrafter"/>
</dbReference>
<dbReference type="GO" id="GO:0046872">
    <property type="term" value="F:metal ion binding"/>
    <property type="evidence" value="ECO:0007669"/>
    <property type="project" value="UniProtKB-KW"/>
</dbReference>
<dbReference type="SMART" id="SM01007">
    <property type="entry name" value="Aldolase_II"/>
    <property type="match status" value="1"/>
</dbReference>
<keyword evidence="6" id="KW-1185">Reference proteome</keyword>
<dbReference type="GO" id="GO:0016832">
    <property type="term" value="F:aldehyde-lyase activity"/>
    <property type="evidence" value="ECO:0007669"/>
    <property type="project" value="TreeGrafter"/>
</dbReference>
<dbReference type="InterPro" id="IPR050197">
    <property type="entry name" value="Aldolase_class_II_sugar_metab"/>
</dbReference>
<keyword evidence="1" id="KW-0479">Metal-binding</keyword>
<dbReference type="GO" id="GO:0005829">
    <property type="term" value="C:cytosol"/>
    <property type="evidence" value="ECO:0007669"/>
    <property type="project" value="TreeGrafter"/>
</dbReference>
<dbReference type="InterPro" id="IPR036409">
    <property type="entry name" value="Aldolase_II/adducin_N_sf"/>
</dbReference>
<organism evidence="5 6">
    <name type="scientific">Pleomassaria siparia CBS 279.74</name>
    <dbReference type="NCBI Taxonomy" id="1314801"/>
    <lineage>
        <taxon>Eukaryota</taxon>
        <taxon>Fungi</taxon>
        <taxon>Dikarya</taxon>
        <taxon>Ascomycota</taxon>
        <taxon>Pezizomycotina</taxon>
        <taxon>Dothideomycetes</taxon>
        <taxon>Pleosporomycetidae</taxon>
        <taxon>Pleosporales</taxon>
        <taxon>Pleomassariaceae</taxon>
        <taxon>Pleomassaria</taxon>
    </lineage>
</organism>
<gene>
    <name evidence="5" type="ORF">K504DRAFT_438211</name>
</gene>
<evidence type="ECO:0000256" key="3">
    <source>
        <dbReference type="SAM" id="MobiDB-lite"/>
    </source>
</evidence>
<evidence type="ECO:0000256" key="2">
    <source>
        <dbReference type="ARBA" id="ARBA00023239"/>
    </source>
</evidence>
<sequence>MPISYTQSRVGKSDVGKTSPDLRQVVRLLISANHILHQHGLVDAFGHISARHPLFDDQYIIASYDPGAPALVSSVKDFIEYYTSNSEPVQKDQPRGYSERFIHGEIYARYPAVKCVVHSHSESVIPFMAAGFQIKPVFHMAGFLGAAGPPVFDLTDLYTRMNRPAQDMLIKNSFLGKELAETFFRAKDSGIAVHPVVLQNKHGFTCIGSNIQQAVYRAIYLQNNCKLLKDALDLAGGDVTMIQFLTKDEAEGCEKMNWMTQDKAFRLWLREVQVNPLYQNEEGAPEELPVGGMQDDSWGT</sequence>
<dbReference type="Pfam" id="PF00596">
    <property type="entry name" value="Aldolase_II"/>
    <property type="match status" value="1"/>
</dbReference>
<feature type="region of interest" description="Disordered" evidence="3">
    <location>
        <begin position="280"/>
        <end position="300"/>
    </location>
</feature>
<evidence type="ECO:0000313" key="6">
    <source>
        <dbReference type="Proteomes" id="UP000799428"/>
    </source>
</evidence>
<name>A0A6G1K0N8_9PLEO</name>
<reference evidence="5" key="1">
    <citation type="journal article" date="2020" name="Stud. Mycol.">
        <title>101 Dothideomycetes genomes: a test case for predicting lifestyles and emergence of pathogens.</title>
        <authorList>
            <person name="Haridas S."/>
            <person name="Albert R."/>
            <person name="Binder M."/>
            <person name="Bloem J."/>
            <person name="Labutti K."/>
            <person name="Salamov A."/>
            <person name="Andreopoulos B."/>
            <person name="Baker S."/>
            <person name="Barry K."/>
            <person name="Bills G."/>
            <person name="Bluhm B."/>
            <person name="Cannon C."/>
            <person name="Castanera R."/>
            <person name="Culley D."/>
            <person name="Daum C."/>
            <person name="Ezra D."/>
            <person name="Gonzalez J."/>
            <person name="Henrissat B."/>
            <person name="Kuo A."/>
            <person name="Liang C."/>
            <person name="Lipzen A."/>
            <person name="Lutzoni F."/>
            <person name="Magnuson J."/>
            <person name="Mondo S."/>
            <person name="Nolan M."/>
            <person name="Ohm R."/>
            <person name="Pangilinan J."/>
            <person name="Park H.-J."/>
            <person name="Ramirez L."/>
            <person name="Alfaro M."/>
            <person name="Sun H."/>
            <person name="Tritt A."/>
            <person name="Yoshinaga Y."/>
            <person name="Zwiers L.-H."/>
            <person name="Turgeon B."/>
            <person name="Goodwin S."/>
            <person name="Spatafora J."/>
            <person name="Crous P."/>
            <person name="Grigoriev I."/>
        </authorList>
    </citation>
    <scope>NUCLEOTIDE SEQUENCE</scope>
    <source>
        <strain evidence="5">CBS 279.74</strain>
    </source>
</reference>
<dbReference type="PANTHER" id="PTHR22789:SF0">
    <property type="entry name" value="3-OXO-TETRONATE 4-PHOSPHATE DECARBOXYLASE-RELATED"/>
    <property type="match status" value="1"/>
</dbReference>
<keyword evidence="2" id="KW-0456">Lyase</keyword>
<protein>
    <submittedName>
        <fullName evidence="5">Arad-like aldolase/epimerase</fullName>
    </submittedName>
</protein>
<dbReference type="SUPFAM" id="SSF53639">
    <property type="entry name" value="AraD/HMP-PK domain-like"/>
    <property type="match status" value="1"/>
</dbReference>
<dbReference type="Gene3D" id="3.40.225.10">
    <property type="entry name" value="Class II aldolase/adducin N-terminal domain"/>
    <property type="match status" value="1"/>
</dbReference>
<dbReference type="InterPro" id="IPR001303">
    <property type="entry name" value="Aldolase_II/adducin_N"/>
</dbReference>
<feature type="domain" description="Class II aldolase/adducin N-terminal" evidence="4">
    <location>
        <begin position="27"/>
        <end position="229"/>
    </location>
</feature>
<evidence type="ECO:0000259" key="4">
    <source>
        <dbReference type="SMART" id="SM01007"/>
    </source>
</evidence>
<dbReference type="AlphaFoldDB" id="A0A6G1K0N8"/>
<dbReference type="Proteomes" id="UP000799428">
    <property type="component" value="Unassembled WGS sequence"/>
</dbReference>
<proteinExistence type="predicted"/>
<accession>A0A6G1K0N8</accession>
<dbReference type="EMBL" id="MU005776">
    <property type="protein sequence ID" value="KAF2706173.1"/>
    <property type="molecule type" value="Genomic_DNA"/>
</dbReference>